<keyword evidence="4" id="KW-1185">Reference proteome</keyword>
<organism evidence="3 4">
    <name type="scientific">Aspergillus clavatus (strain ATCC 1007 / CBS 513.65 / DSM 816 / NCTC 3887 / NRRL 1 / QM 1276 / 107)</name>
    <dbReference type="NCBI Taxonomy" id="344612"/>
    <lineage>
        <taxon>Eukaryota</taxon>
        <taxon>Fungi</taxon>
        <taxon>Dikarya</taxon>
        <taxon>Ascomycota</taxon>
        <taxon>Pezizomycotina</taxon>
        <taxon>Eurotiomycetes</taxon>
        <taxon>Eurotiomycetidae</taxon>
        <taxon>Eurotiales</taxon>
        <taxon>Aspergillaceae</taxon>
        <taxon>Aspergillus</taxon>
        <taxon>Aspergillus subgen. Fumigati</taxon>
    </lineage>
</organism>
<feature type="region of interest" description="Disordered" evidence="1">
    <location>
        <begin position="29"/>
        <end position="65"/>
    </location>
</feature>
<dbReference type="Pfam" id="PF07985">
    <property type="entry name" value="SRR1"/>
    <property type="match status" value="1"/>
</dbReference>
<dbReference type="OrthoDB" id="5318346at2759"/>
<dbReference type="OMA" id="EHAFWNM"/>
<feature type="domain" description="SRR1-like" evidence="2">
    <location>
        <begin position="113"/>
        <end position="265"/>
    </location>
</feature>
<dbReference type="RefSeq" id="XP_001274173.1">
    <property type="nucleotide sequence ID" value="XM_001274172.1"/>
</dbReference>
<evidence type="ECO:0000259" key="2">
    <source>
        <dbReference type="Pfam" id="PF07985"/>
    </source>
</evidence>
<dbReference type="HOGENOM" id="CLU_048152_2_0_1"/>
<protein>
    <recommendedName>
        <fullName evidence="2">SRR1-like domain-containing protein</fullName>
    </recommendedName>
</protein>
<dbReference type="VEuPathDB" id="FungiDB:ACLA_011740"/>
<gene>
    <name evidence="3" type="ORF">ACLA_011740</name>
</gene>
<dbReference type="PANTHER" id="PTHR42080:SF1">
    <property type="entry name" value="SRR1-LIKE DOMAIN-CONTAINING PROTEIN"/>
    <property type="match status" value="1"/>
</dbReference>
<proteinExistence type="predicted"/>
<evidence type="ECO:0000313" key="4">
    <source>
        <dbReference type="Proteomes" id="UP000006701"/>
    </source>
</evidence>
<dbReference type="InterPro" id="IPR012942">
    <property type="entry name" value="SRR1-like"/>
</dbReference>
<dbReference type="EMBL" id="DS027049">
    <property type="protein sequence ID" value="EAW12747.1"/>
    <property type="molecule type" value="Genomic_DNA"/>
</dbReference>
<dbReference type="PANTHER" id="PTHR42080">
    <property type="entry name" value="SRR1 DOMAIN-CONTAINING PROTEIN"/>
    <property type="match status" value="1"/>
</dbReference>
<evidence type="ECO:0000256" key="1">
    <source>
        <dbReference type="SAM" id="MobiDB-lite"/>
    </source>
</evidence>
<dbReference type="Proteomes" id="UP000006701">
    <property type="component" value="Unassembled WGS sequence"/>
</dbReference>
<dbReference type="KEGG" id="act:ACLA_011740"/>
<feature type="compositionally biased region" description="Low complexity" evidence="1">
    <location>
        <begin position="46"/>
        <end position="65"/>
    </location>
</feature>
<dbReference type="AlphaFoldDB" id="A1CAH9"/>
<reference evidence="3 4" key="1">
    <citation type="journal article" date="2008" name="PLoS Genet.">
        <title>Genomic islands in the pathogenic filamentous fungus Aspergillus fumigatus.</title>
        <authorList>
            <person name="Fedorova N.D."/>
            <person name="Khaldi N."/>
            <person name="Joardar V.S."/>
            <person name="Maiti R."/>
            <person name="Amedeo P."/>
            <person name="Anderson M.J."/>
            <person name="Crabtree J."/>
            <person name="Silva J.C."/>
            <person name="Badger J.H."/>
            <person name="Albarraq A."/>
            <person name="Angiuoli S."/>
            <person name="Bussey H."/>
            <person name="Bowyer P."/>
            <person name="Cotty P.J."/>
            <person name="Dyer P.S."/>
            <person name="Egan A."/>
            <person name="Galens K."/>
            <person name="Fraser-Liggett C.M."/>
            <person name="Haas B.J."/>
            <person name="Inman J.M."/>
            <person name="Kent R."/>
            <person name="Lemieux S."/>
            <person name="Malavazi I."/>
            <person name="Orvis J."/>
            <person name="Roemer T."/>
            <person name="Ronning C.M."/>
            <person name="Sundaram J.P."/>
            <person name="Sutton G."/>
            <person name="Turner G."/>
            <person name="Venter J.C."/>
            <person name="White O.R."/>
            <person name="Whitty B.R."/>
            <person name="Youngman P."/>
            <person name="Wolfe K.H."/>
            <person name="Goldman G.H."/>
            <person name="Wortman J.R."/>
            <person name="Jiang B."/>
            <person name="Denning D.W."/>
            <person name="Nierman W.C."/>
        </authorList>
    </citation>
    <scope>NUCLEOTIDE SEQUENCE [LARGE SCALE GENOMIC DNA]</scope>
    <source>
        <strain evidence="4">ATCC 1007 / CBS 513.65 / DSM 816 / NCTC 3887 / NRRL 1</strain>
    </source>
</reference>
<feature type="compositionally biased region" description="Basic residues" evidence="1">
    <location>
        <begin position="32"/>
        <end position="44"/>
    </location>
</feature>
<name>A1CAH9_ASPCL</name>
<accession>A1CAH9</accession>
<dbReference type="eggNOG" id="ENOG502SC31">
    <property type="taxonomic scope" value="Eukaryota"/>
</dbReference>
<sequence>MPHTNRPKKPQAEKRLEVTDIDGWTHVTTTKNVRRALRRSHPKPHTTQAAQQQEQPTLTPAEAPSQTTLETLQKQLLTHREKWESSESWRVTHAGLQGIFADSDPASGAQPGLAVDDIVCVGLGSPSGFLRGGWVDRRDVSLYQLAALASMVDMMRKRHPSVRVYAQDPVFNDLDRSLLDSLGFTVLEHPEGFARVSDRTFLYCPGAERTHLEQLLPANPPLLFGGPLEEIESEVVGRFLGARKSVRVPVFENNEHAFWNMRLYFLERSEE</sequence>
<dbReference type="STRING" id="344612.A1CAH9"/>
<dbReference type="GeneID" id="4706658"/>
<evidence type="ECO:0000313" key="3">
    <source>
        <dbReference type="EMBL" id="EAW12747.1"/>
    </source>
</evidence>